<evidence type="ECO:0000256" key="1">
    <source>
        <dbReference type="ARBA" id="ARBA00007905"/>
    </source>
</evidence>
<gene>
    <name evidence="6" type="ORF">MSAN_02501400</name>
</gene>
<feature type="domain" description="NADP-dependent oxidoreductase" evidence="5">
    <location>
        <begin position="16"/>
        <end position="283"/>
    </location>
</feature>
<accession>A0A8H6TWH0</accession>
<dbReference type="Proteomes" id="UP000623467">
    <property type="component" value="Unassembled WGS sequence"/>
</dbReference>
<evidence type="ECO:0000313" key="6">
    <source>
        <dbReference type="EMBL" id="KAF7326705.1"/>
    </source>
</evidence>
<name>A0A8H6TWH0_9AGAR</name>
<dbReference type="PROSITE" id="PS00062">
    <property type="entry name" value="ALDOKETO_REDUCTASE_2"/>
    <property type="match status" value="1"/>
</dbReference>
<keyword evidence="3" id="KW-0560">Oxidoreductase</keyword>
<organism evidence="6 7">
    <name type="scientific">Mycena sanguinolenta</name>
    <dbReference type="NCBI Taxonomy" id="230812"/>
    <lineage>
        <taxon>Eukaryota</taxon>
        <taxon>Fungi</taxon>
        <taxon>Dikarya</taxon>
        <taxon>Basidiomycota</taxon>
        <taxon>Agaricomycotina</taxon>
        <taxon>Agaricomycetes</taxon>
        <taxon>Agaricomycetidae</taxon>
        <taxon>Agaricales</taxon>
        <taxon>Marasmiineae</taxon>
        <taxon>Mycenaceae</taxon>
        <taxon>Mycena</taxon>
    </lineage>
</organism>
<dbReference type="SUPFAM" id="SSF51430">
    <property type="entry name" value="NAD(P)-linked oxidoreductase"/>
    <property type="match status" value="1"/>
</dbReference>
<keyword evidence="2" id="KW-0521">NADP</keyword>
<dbReference type="EMBL" id="JACAZH010000095">
    <property type="protein sequence ID" value="KAF7326705.1"/>
    <property type="molecule type" value="Genomic_DNA"/>
</dbReference>
<dbReference type="Pfam" id="PF00248">
    <property type="entry name" value="Aldo_ket_red"/>
    <property type="match status" value="1"/>
</dbReference>
<comment type="caution">
    <text evidence="6">The sequence shown here is derived from an EMBL/GenBank/DDBJ whole genome shotgun (WGS) entry which is preliminary data.</text>
</comment>
<keyword evidence="7" id="KW-1185">Reference proteome</keyword>
<reference evidence="6" key="1">
    <citation type="submission" date="2020-05" db="EMBL/GenBank/DDBJ databases">
        <title>Mycena genomes resolve the evolution of fungal bioluminescence.</title>
        <authorList>
            <person name="Tsai I.J."/>
        </authorList>
    </citation>
    <scope>NUCLEOTIDE SEQUENCE</scope>
    <source>
        <strain evidence="6">160909Yilan</strain>
    </source>
</reference>
<dbReference type="PANTHER" id="PTHR43827:SF3">
    <property type="entry name" value="NADP-DEPENDENT OXIDOREDUCTASE DOMAIN-CONTAINING PROTEIN"/>
    <property type="match status" value="1"/>
</dbReference>
<proteinExistence type="inferred from homology"/>
<dbReference type="PRINTS" id="PR00069">
    <property type="entry name" value="ALDKETRDTASE"/>
</dbReference>
<evidence type="ECO:0000256" key="4">
    <source>
        <dbReference type="PIRSR" id="PIRSR000097-2"/>
    </source>
</evidence>
<dbReference type="InterPro" id="IPR018170">
    <property type="entry name" value="Aldo/ket_reductase_CS"/>
</dbReference>
<dbReference type="PIRSF" id="PIRSF000097">
    <property type="entry name" value="AKR"/>
    <property type="match status" value="1"/>
</dbReference>
<dbReference type="PANTHER" id="PTHR43827">
    <property type="entry name" value="2,5-DIKETO-D-GLUCONIC ACID REDUCTASE"/>
    <property type="match status" value="1"/>
</dbReference>
<evidence type="ECO:0000256" key="2">
    <source>
        <dbReference type="ARBA" id="ARBA00022857"/>
    </source>
</evidence>
<sequence length="346" mass="37783">MPFGTKTLNDGKKIPAIAFGTGSRYKMMDVTRFVEQAIDVGFTHIDTAQCALRDRGRVVLRVLSASTNSSHTQSSSERQSRSAVWRGLRCMSPRNRTGPEGRCTKTSRTVCPKCLGLKFVDLYLIHNPRFFNDLDSVWREFEAIQEAGLAKSIGVSNFTLKPLQSLVRNARVIPAVNQIEFHPYNWAQNKEMVEWSTEQGILTAGYSSLTSITKYPGGPVDAPVAAAAARHGISPTQVLLLWARAKGVVIVTTTSNKGRLEEYLATGDLPPLSPEEVAAIDEAGAQGPPTTVWSRLADSGHAAKFALGTAVMRNRGTAKVFALALFCAVGWYGLRAMWAVCEHVRS</sequence>
<dbReference type="InterPro" id="IPR020471">
    <property type="entry name" value="AKR"/>
</dbReference>
<protein>
    <submittedName>
        <fullName evidence="6">Aldo/keto reductase</fullName>
    </submittedName>
</protein>
<dbReference type="OrthoDB" id="416253at2759"/>
<evidence type="ECO:0000256" key="3">
    <source>
        <dbReference type="ARBA" id="ARBA00023002"/>
    </source>
</evidence>
<dbReference type="InterPro" id="IPR036812">
    <property type="entry name" value="NAD(P)_OxRdtase_dom_sf"/>
</dbReference>
<dbReference type="Gene3D" id="3.20.20.100">
    <property type="entry name" value="NADP-dependent oxidoreductase domain"/>
    <property type="match status" value="1"/>
</dbReference>
<dbReference type="GO" id="GO:0016616">
    <property type="term" value="F:oxidoreductase activity, acting on the CH-OH group of donors, NAD or NADP as acceptor"/>
    <property type="evidence" value="ECO:0007669"/>
    <property type="project" value="UniProtKB-ARBA"/>
</dbReference>
<feature type="binding site" evidence="4">
    <location>
        <position position="126"/>
    </location>
    <ligand>
        <name>substrate</name>
    </ligand>
</feature>
<dbReference type="AlphaFoldDB" id="A0A8H6TWH0"/>
<dbReference type="InterPro" id="IPR023210">
    <property type="entry name" value="NADP_OxRdtase_dom"/>
</dbReference>
<evidence type="ECO:0000259" key="5">
    <source>
        <dbReference type="Pfam" id="PF00248"/>
    </source>
</evidence>
<comment type="similarity">
    <text evidence="1">Belongs to the aldo/keto reductase family.</text>
</comment>
<evidence type="ECO:0000313" key="7">
    <source>
        <dbReference type="Proteomes" id="UP000623467"/>
    </source>
</evidence>